<dbReference type="EMBL" id="RCZC01000007">
    <property type="protein sequence ID" value="TPG49332.1"/>
    <property type="molecule type" value="Genomic_DNA"/>
</dbReference>
<evidence type="ECO:0000259" key="2">
    <source>
        <dbReference type="Pfam" id="PF07811"/>
    </source>
</evidence>
<accession>A0A502FJA9</accession>
<proteinExistence type="predicted"/>
<dbReference type="InterPro" id="IPR012495">
    <property type="entry name" value="TadE-like_dom"/>
</dbReference>
<keyword evidence="1" id="KW-0472">Membrane</keyword>
<reference evidence="3 4" key="1">
    <citation type="journal article" date="2019" name="Environ. Microbiol.">
        <title>Species interactions and distinct microbial communities in high Arctic permafrost affected cryosols are associated with the CH4 and CO2 gas fluxes.</title>
        <authorList>
            <person name="Altshuler I."/>
            <person name="Hamel J."/>
            <person name="Turney S."/>
            <person name="Magnuson E."/>
            <person name="Levesque R."/>
            <person name="Greer C."/>
            <person name="Whyte L.G."/>
        </authorList>
    </citation>
    <scope>NUCLEOTIDE SEQUENCE [LARGE SCALE GENOMIC DNA]</scope>
    <source>
        <strain evidence="3 4">E6.1</strain>
    </source>
</reference>
<dbReference type="AlphaFoldDB" id="A0A502FJA9"/>
<keyword evidence="1" id="KW-0812">Transmembrane</keyword>
<name>A0A502FJA9_9SPHN</name>
<evidence type="ECO:0000256" key="1">
    <source>
        <dbReference type="SAM" id="Phobius"/>
    </source>
</evidence>
<keyword evidence="4" id="KW-1185">Reference proteome</keyword>
<evidence type="ECO:0000313" key="4">
    <source>
        <dbReference type="Proteomes" id="UP000319931"/>
    </source>
</evidence>
<sequence length="249" mass="26009">MGRTFLVALTNYERELPYQSRKGGLTVAALRNKIWPSGAPSRRRSSLVENCEGAAALEFAIVGPALIGLILAILYTALIFLAQQMLETAALSSARLFLTGSAQTIKMANGQIGMSANDLKNAICNGTTGTDSSGHAITIAPLLPPMLSCSRLTVNVSTASSYNVTSTAAPTFTYNSAGVITSTNTGYNTQSGGDGQSQILVLQLIYLWPTGTGPLGLNLTNQPNGNRMLVATSVSTTEAYSCNSGQTSC</sequence>
<dbReference type="Proteomes" id="UP000319931">
    <property type="component" value="Unassembled WGS sequence"/>
</dbReference>
<evidence type="ECO:0000313" key="3">
    <source>
        <dbReference type="EMBL" id="TPG49332.1"/>
    </source>
</evidence>
<comment type="caution">
    <text evidence="3">The sequence shown here is derived from an EMBL/GenBank/DDBJ whole genome shotgun (WGS) entry which is preliminary data.</text>
</comment>
<feature type="transmembrane region" description="Helical" evidence="1">
    <location>
        <begin position="59"/>
        <end position="82"/>
    </location>
</feature>
<keyword evidence="1" id="KW-1133">Transmembrane helix</keyword>
<dbReference type="Pfam" id="PF07811">
    <property type="entry name" value="TadE"/>
    <property type="match status" value="1"/>
</dbReference>
<organism evidence="3 4">
    <name type="scientific">Sphingomonas glacialis</name>
    <dbReference type="NCBI Taxonomy" id="658225"/>
    <lineage>
        <taxon>Bacteria</taxon>
        <taxon>Pseudomonadati</taxon>
        <taxon>Pseudomonadota</taxon>
        <taxon>Alphaproteobacteria</taxon>
        <taxon>Sphingomonadales</taxon>
        <taxon>Sphingomonadaceae</taxon>
        <taxon>Sphingomonas</taxon>
    </lineage>
</organism>
<protein>
    <submittedName>
        <fullName evidence="3">Pilus assembly protein</fullName>
    </submittedName>
</protein>
<gene>
    <name evidence="3" type="ORF">EAH76_18450</name>
</gene>
<dbReference type="OrthoDB" id="7349713at2"/>
<feature type="domain" description="TadE-like" evidence="2">
    <location>
        <begin position="53"/>
        <end position="95"/>
    </location>
</feature>